<dbReference type="AlphaFoldDB" id="A0A0C3NFL5"/>
<dbReference type="Pfam" id="PF00732">
    <property type="entry name" value="GMC_oxred_N"/>
    <property type="match status" value="1"/>
</dbReference>
<dbReference type="Proteomes" id="UP000053257">
    <property type="component" value="Unassembled WGS sequence"/>
</dbReference>
<feature type="binding site" evidence="6">
    <location>
        <position position="113"/>
    </location>
    <ligand>
        <name>FAD</name>
        <dbReference type="ChEBI" id="CHEBI:57692"/>
    </ligand>
</feature>
<dbReference type="SUPFAM" id="SSF54373">
    <property type="entry name" value="FAD-linked reductases, C-terminal domain"/>
    <property type="match status" value="1"/>
</dbReference>
<evidence type="ECO:0000313" key="11">
    <source>
        <dbReference type="EMBL" id="KIP03509.1"/>
    </source>
</evidence>
<feature type="domain" description="Glucose-methanol-choline oxidoreductase N-terminal" evidence="9">
    <location>
        <begin position="111"/>
        <end position="134"/>
    </location>
</feature>
<dbReference type="InterPro" id="IPR007867">
    <property type="entry name" value="GMC_OxRtase_C"/>
</dbReference>
<accession>A0A0C3NFL5</accession>
<evidence type="ECO:0000256" key="6">
    <source>
        <dbReference type="PIRSR" id="PIRSR000137-2"/>
    </source>
</evidence>
<dbReference type="InterPro" id="IPR036188">
    <property type="entry name" value="FAD/NAD-bd_sf"/>
</dbReference>
<dbReference type="SUPFAM" id="SSF51905">
    <property type="entry name" value="FAD/NAD(P)-binding domain"/>
    <property type="match status" value="1"/>
</dbReference>
<dbReference type="PROSITE" id="PS00624">
    <property type="entry name" value="GMC_OXRED_2"/>
    <property type="match status" value="1"/>
</dbReference>
<dbReference type="Pfam" id="PF05199">
    <property type="entry name" value="GMC_oxred_C"/>
    <property type="match status" value="1"/>
</dbReference>
<dbReference type="GO" id="GO:0016614">
    <property type="term" value="F:oxidoreductase activity, acting on CH-OH group of donors"/>
    <property type="evidence" value="ECO:0007669"/>
    <property type="project" value="InterPro"/>
</dbReference>
<evidence type="ECO:0000259" key="9">
    <source>
        <dbReference type="PROSITE" id="PS00623"/>
    </source>
</evidence>
<feature type="chain" id="PRO_5002167420" description="Glucose-methanol-choline oxidoreductase N-terminal domain-containing protein" evidence="8">
    <location>
        <begin position="20"/>
        <end position="609"/>
    </location>
</feature>
<name>A0A0C3NFL5_PHLG1</name>
<dbReference type="STRING" id="745531.A0A0C3NFL5"/>
<dbReference type="Gene3D" id="3.50.50.60">
    <property type="entry name" value="FAD/NAD(P)-binding domain"/>
    <property type="match status" value="2"/>
</dbReference>
<comment type="cofactor">
    <cofactor evidence="1 6">
        <name>FAD</name>
        <dbReference type="ChEBI" id="CHEBI:57692"/>
    </cofactor>
</comment>
<evidence type="ECO:0000256" key="3">
    <source>
        <dbReference type="ARBA" id="ARBA00022630"/>
    </source>
</evidence>
<feature type="signal peptide" evidence="8">
    <location>
        <begin position="1"/>
        <end position="19"/>
    </location>
</feature>
<dbReference type="InterPro" id="IPR000172">
    <property type="entry name" value="GMC_OxRdtase_N"/>
</dbReference>
<evidence type="ECO:0000313" key="12">
    <source>
        <dbReference type="Proteomes" id="UP000053257"/>
    </source>
</evidence>
<evidence type="ECO:0000256" key="1">
    <source>
        <dbReference type="ARBA" id="ARBA00001974"/>
    </source>
</evidence>
<feature type="active site" description="Proton donor" evidence="5">
    <location>
        <position position="542"/>
    </location>
</feature>
<dbReference type="PIRSF" id="PIRSF000137">
    <property type="entry name" value="Alcohol_oxidase"/>
    <property type="match status" value="1"/>
</dbReference>
<feature type="binding site" evidence="6">
    <location>
        <begin position="121"/>
        <end position="124"/>
    </location>
    <ligand>
        <name>FAD</name>
        <dbReference type="ChEBI" id="CHEBI:57692"/>
    </ligand>
</feature>
<dbReference type="HOGENOM" id="CLU_002865_6_3_1"/>
<evidence type="ECO:0000256" key="2">
    <source>
        <dbReference type="ARBA" id="ARBA00010790"/>
    </source>
</evidence>
<feature type="binding site" evidence="6">
    <location>
        <position position="259"/>
    </location>
    <ligand>
        <name>FAD</name>
        <dbReference type="ChEBI" id="CHEBI:57692"/>
    </ligand>
</feature>
<evidence type="ECO:0000256" key="8">
    <source>
        <dbReference type="SAM" id="SignalP"/>
    </source>
</evidence>
<dbReference type="EMBL" id="KN840612">
    <property type="protein sequence ID" value="KIP03509.1"/>
    <property type="molecule type" value="Genomic_DNA"/>
</dbReference>
<evidence type="ECO:0000256" key="4">
    <source>
        <dbReference type="ARBA" id="ARBA00022827"/>
    </source>
</evidence>
<dbReference type="PANTHER" id="PTHR11552">
    <property type="entry name" value="GLUCOSE-METHANOL-CHOLINE GMC OXIDOREDUCTASE"/>
    <property type="match status" value="1"/>
</dbReference>
<keyword evidence="4 6" id="KW-0274">FAD</keyword>
<evidence type="ECO:0000256" key="7">
    <source>
        <dbReference type="RuleBase" id="RU003968"/>
    </source>
</evidence>
<feature type="domain" description="Glucose-methanol-choline oxidoreductase N-terminal" evidence="10">
    <location>
        <begin position="301"/>
        <end position="315"/>
    </location>
</feature>
<gene>
    <name evidence="11" type="ORF">PHLGIDRAFT_121514</name>
</gene>
<dbReference type="OrthoDB" id="269227at2759"/>
<organism evidence="11 12">
    <name type="scientific">Phlebiopsis gigantea (strain 11061_1 CR5-6)</name>
    <name type="common">White-rot fungus</name>
    <name type="synonym">Peniophora gigantea</name>
    <dbReference type="NCBI Taxonomy" id="745531"/>
    <lineage>
        <taxon>Eukaryota</taxon>
        <taxon>Fungi</taxon>
        <taxon>Dikarya</taxon>
        <taxon>Basidiomycota</taxon>
        <taxon>Agaricomycotina</taxon>
        <taxon>Agaricomycetes</taxon>
        <taxon>Polyporales</taxon>
        <taxon>Phanerochaetaceae</taxon>
        <taxon>Phlebiopsis</taxon>
    </lineage>
</organism>
<proteinExistence type="inferred from homology"/>
<keyword evidence="12" id="KW-1185">Reference proteome</keyword>
<comment type="similarity">
    <text evidence="2 7">Belongs to the GMC oxidoreductase family.</text>
</comment>
<dbReference type="PANTHER" id="PTHR11552:SF147">
    <property type="entry name" value="CHOLINE DEHYDROGENASE, MITOCHONDRIAL"/>
    <property type="match status" value="1"/>
</dbReference>
<evidence type="ECO:0000259" key="10">
    <source>
        <dbReference type="PROSITE" id="PS00624"/>
    </source>
</evidence>
<evidence type="ECO:0000256" key="5">
    <source>
        <dbReference type="PIRSR" id="PIRSR000137-1"/>
    </source>
</evidence>
<dbReference type="Gene3D" id="3.30.560.10">
    <property type="entry name" value="Glucose Oxidase, domain 3"/>
    <property type="match status" value="1"/>
</dbReference>
<dbReference type="PROSITE" id="PS00623">
    <property type="entry name" value="GMC_OXRED_1"/>
    <property type="match status" value="1"/>
</dbReference>
<dbReference type="GO" id="GO:0050660">
    <property type="term" value="F:flavin adenine dinucleotide binding"/>
    <property type="evidence" value="ECO:0007669"/>
    <property type="project" value="InterPro"/>
</dbReference>
<dbReference type="InterPro" id="IPR012132">
    <property type="entry name" value="GMC_OxRdtase"/>
</dbReference>
<sequence>MFGAGVLATALVAARLASAALYTDVKQLPTSTFDFVIIGAGAAGNVVASRLTEDPQCSVLVIEAGVNNVGIDSVAAPFLAGTNLPFSSVTWNYSTTPQASLNNRVLPYSRGRVLGGSSSLNFMVYTRGSDDEYNRWANLTGDEGWAWKNLEPFYFRNSRLVPPADGANFTGQFIPADHGHGPVEVSLPSFPSVLDDRIVDTAKASAEFPFNIDFQSGDSVGVALIQATVGGGQRSSSAVAYLEPSLKRPNLHVLIENTVTRLIQTAPVDGKPTFKKVEFAPNASAKRSTVTARNEVVLSAGTLNTPQILLLSGIGNKTELAKVGIKSTVDLPDVGEHMQDHPILSNYFTVSSNNTMDDFTREPALFNATLQQWIVNKTGPFTDPPATGVGFIRLPDNSSIFQNVTDPSAGPRSGHYELVWTNSFAPDVASQPATGHFVTIHTAVVTPTSLGSVKLASSDPFTFPLMNPNFFATEFDRFAMLEGVKGARRFAATAPWQDFIVERFGVMGAAETDDEISAAALDSVVTIWHPTSSARIVLTIWHPTSSARMSPKGARHGVVDPDLLVKGVAGLRVVDASVFPAITACHTVAPVYIVAERASALIKEAWYLK</sequence>
<keyword evidence="3 7" id="KW-0285">Flavoprotein</keyword>
<feature type="active site" description="Proton acceptor" evidence="5">
    <location>
        <position position="586"/>
    </location>
</feature>
<keyword evidence="8" id="KW-0732">Signal</keyword>
<feature type="binding site" evidence="6">
    <location>
        <begin position="541"/>
        <end position="542"/>
    </location>
    <ligand>
        <name>FAD</name>
        <dbReference type="ChEBI" id="CHEBI:57692"/>
    </ligand>
</feature>
<protein>
    <recommendedName>
        <fullName evidence="9 10">Glucose-methanol-choline oxidoreductase N-terminal domain-containing protein</fullName>
    </recommendedName>
</protein>
<reference evidence="11 12" key="1">
    <citation type="journal article" date="2014" name="PLoS Genet.">
        <title>Analysis of the Phlebiopsis gigantea genome, transcriptome and secretome provides insight into its pioneer colonization strategies of wood.</title>
        <authorList>
            <person name="Hori C."/>
            <person name="Ishida T."/>
            <person name="Igarashi K."/>
            <person name="Samejima M."/>
            <person name="Suzuki H."/>
            <person name="Master E."/>
            <person name="Ferreira P."/>
            <person name="Ruiz-Duenas F.J."/>
            <person name="Held B."/>
            <person name="Canessa P."/>
            <person name="Larrondo L.F."/>
            <person name="Schmoll M."/>
            <person name="Druzhinina I.S."/>
            <person name="Kubicek C.P."/>
            <person name="Gaskell J.A."/>
            <person name="Kersten P."/>
            <person name="St John F."/>
            <person name="Glasner J."/>
            <person name="Sabat G."/>
            <person name="Splinter BonDurant S."/>
            <person name="Syed K."/>
            <person name="Yadav J."/>
            <person name="Mgbeahuruike A.C."/>
            <person name="Kovalchuk A."/>
            <person name="Asiegbu F.O."/>
            <person name="Lackner G."/>
            <person name="Hoffmeister D."/>
            <person name="Rencoret J."/>
            <person name="Gutierrez A."/>
            <person name="Sun H."/>
            <person name="Lindquist E."/>
            <person name="Barry K."/>
            <person name="Riley R."/>
            <person name="Grigoriev I.V."/>
            <person name="Henrissat B."/>
            <person name="Kues U."/>
            <person name="Berka R.M."/>
            <person name="Martinez A.T."/>
            <person name="Covert S.F."/>
            <person name="Blanchette R.A."/>
            <person name="Cullen D."/>
        </authorList>
    </citation>
    <scope>NUCLEOTIDE SEQUENCE [LARGE SCALE GENOMIC DNA]</scope>
    <source>
        <strain evidence="11 12">11061_1 CR5-6</strain>
    </source>
</reference>